<accession>A0A8H7A925</accession>
<dbReference type="Proteomes" id="UP000606974">
    <property type="component" value="Unassembled WGS sequence"/>
</dbReference>
<dbReference type="EMBL" id="JAACFV010000138">
    <property type="protein sequence ID" value="KAF7504413.1"/>
    <property type="molecule type" value="Genomic_DNA"/>
</dbReference>
<sequence>MVQLSISGGNKTVTVLPDGGVKVVLEPRSDALNQGMEDGPIKVLNGDCDGEGMIWLDSISKVRS</sequence>
<evidence type="ECO:0000313" key="1">
    <source>
        <dbReference type="EMBL" id="KAF7504413.1"/>
    </source>
</evidence>
<protein>
    <submittedName>
        <fullName evidence="1">Uncharacterized protein</fullName>
    </submittedName>
</protein>
<keyword evidence="2" id="KW-1185">Reference proteome</keyword>
<organism evidence="1 2">
    <name type="scientific">Endocarpon pusillum</name>
    <dbReference type="NCBI Taxonomy" id="364733"/>
    <lineage>
        <taxon>Eukaryota</taxon>
        <taxon>Fungi</taxon>
        <taxon>Dikarya</taxon>
        <taxon>Ascomycota</taxon>
        <taxon>Pezizomycotina</taxon>
        <taxon>Eurotiomycetes</taxon>
        <taxon>Chaetothyriomycetidae</taxon>
        <taxon>Verrucariales</taxon>
        <taxon>Verrucariaceae</taxon>
        <taxon>Endocarpon</taxon>
    </lineage>
</organism>
<reference evidence="1" key="1">
    <citation type="submission" date="2020-02" db="EMBL/GenBank/DDBJ databases">
        <authorList>
            <person name="Palmer J.M."/>
        </authorList>
    </citation>
    <scope>NUCLEOTIDE SEQUENCE</scope>
    <source>
        <strain evidence="1">EPUS1.4</strain>
        <tissue evidence="1">Thallus</tissue>
    </source>
</reference>
<comment type="caution">
    <text evidence="1">The sequence shown here is derived from an EMBL/GenBank/DDBJ whole genome shotgun (WGS) entry which is preliminary data.</text>
</comment>
<dbReference type="AlphaFoldDB" id="A0A8H7A925"/>
<proteinExistence type="predicted"/>
<evidence type="ECO:0000313" key="2">
    <source>
        <dbReference type="Proteomes" id="UP000606974"/>
    </source>
</evidence>
<gene>
    <name evidence="1" type="ORF">GJ744_002217</name>
</gene>
<name>A0A8H7A925_9EURO</name>